<dbReference type="Proteomes" id="UP000287198">
    <property type="component" value="Unassembled WGS sequence"/>
</dbReference>
<dbReference type="EMBL" id="PIPW01000002">
    <property type="protein sequence ID" value="RUO52748.1"/>
    <property type="molecule type" value="Genomic_DNA"/>
</dbReference>
<evidence type="ECO:0000313" key="3">
    <source>
        <dbReference type="Proteomes" id="UP000287198"/>
    </source>
</evidence>
<sequence length="194" mass="21394">MPNRILSLVVAALLLSGCQTLPTSTNPKVQLTENVQLELQSSWNGPATQTLHQVLWSHPEQESRTLLVSSLLSAEQIVMVGLSPLGQELWRVELGKQQPITVTGIAPFDQPQLARAIVADMQLQRWPLTELQRHLQGASITATANGRRVISDDKQLIWSTRTEADITILQHHSAGYSLQLRTLEETGVQPDAAD</sequence>
<reference evidence="3" key="1">
    <citation type="journal article" date="2018" name="Front. Microbiol.">
        <title>Genome-Based Analysis Reveals the Taxonomy and Diversity of the Family Idiomarinaceae.</title>
        <authorList>
            <person name="Liu Y."/>
            <person name="Lai Q."/>
            <person name="Shao Z."/>
        </authorList>
    </citation>
    <scope>NUCLEOTIDE SEQUENCE [LARGE SCALE GENOMIC DNA]</scope>
    <source>
        <strain evidence="3">BH195</strain>
    </source>
</reference>
<feature type="signal peptide" evidence="1">
    <location>
        <begin position="1"/>
        <end position="21"/>
    </location>
</feature>
<feature type="chain" id="PRO_5019197725" description="DUF3261 domain-containing protein" evidence="1">
    <location>
        <begin position="22"/>
        <end position="194"/>
    </location>
</feature>
<protein>
    <recommendedName>
        <fullName evidence="4">DUF3261 domain-containing protein</fullName>
    </recommendedName>
</protein>
<comment type="caution">
    <text evidence="2">The sequence shown here is derived from an EMBL/GenBank/DDBJ whole genome shotgun (WGS) entry which is preliminary data.</text>
</comment>
<evidence type="ECO:0008006" key="4">
    <source>
        <dbReference type="Google" id="ProtNLM"/>
    </source>
</evidence>
<organism evidence="2 3">
    <name type="scientific">Pseudidiomarina halophila</name>
    <dbReference type="NCBI Taxonomy" id="1449799"/>
    <lineage>
        <taxon>Bacteria</taxon>
        <taxon>Pseudomonadati</taxon>
        <taxon>Pseudomonadota</taxon>
        <taxon>Gammaproteobacteria</taxon>
        <taxon>Alteromonadales</taxon>
        <taxon>Idiomarinaceae</taxon>
        <taxon>Pseudidiomarina</taxon>
    </lineage>
</organism>
<name>A0A432XVI0_9GAMM</name>
<gene>
    <name evidence="2" type="ORF">CWI69_06820</name>
</gene>
<evidence type="ECO:0000256" key="1">
    <source>
        <dbReference type="SAM" id="SignalP"/>
    </source>
</evidence>
<dbReference type="PROSITE" id="PS51257">
    <property type="entry name" value="PROKAR_LIPOPROTEIN"/>
    <property type="match status" value="1"/>
</dbReference>
<dbReference type="InterPro" id="IPR021675">
    <property type="entry name" value="DUF3261"/>
</dbReference>
<accession>A0A432XVI0</accession>
<keyword evidence="3" id="KW-1185">Reference proteome</keyword>
<dbReference type="OrthoDB" id="6237156at2"/>
<proteinExistence type="predicted"/>
<dbReference type="RefSeq" id="WP_126763179.1">
    <property type="nucleotide sequence ID" value="NZ_JBHLTZ010000012.1"/>
</dbReference>
<dbReference type="AlphaFoldDB" id="A0A432XVI0"/>
<keyword evidence="1" id="KW-0732">Signal</keyword>
<evidence type="ECO:0000313" key="2">
    <source>
        <dbReference type="EMBL" id="RUO52748.1"/>
    </source>
</evidence>
<dbReference type="Pfam" id="PF11659">
    <property type="entry name" value="DUF3261"/>
    <property type="match status" value="1"/>
</dbReference>